<dbReference type="InterPro" id="IPR036291">
    <property type="entry name" value="NAD(P)-bd_dom_sf"/>
</dbReference>
<dbReference type="Pfam" id="PF08125">
    <property type="entry name" value="Mannitol_dh_C"/>
    <property type="match status" value="1"/>
</dbReference>
<keyword evidence="2" id="KW-0520">NAD</keyword>
<dbReference type="PANTHER" id="PTHR30524:SF0">
    <property type="entry name" value="ALTRONATE OXIDOREDUCTASE-RELATED"/>
    <property type="match status" value="1"/>
</dbReference>
<comment type="caution">
    <text evidence="5">The sequence shown here is derived from an EMBL/GenBank/DDBJ whole genome shotgun (WGS) entry which is preliminary data.</text>
</comment>
<name>A0ABV7LVF5_9GAMM</name>
<dbReference type="Proteomes" id="UP001595640">
    <property type="component" value="Unassembled WGS sequence"/>
</dbReference>
<dbReference type="RefSeq" id="WP_019019700.1">
    <property type="nucleotide sequence ID" value="NZ_BMXD01000008.1"/>
</dbReference>
<keyword evidence="1" id="KW-0560">Oxidoreductase</keyword>
<evidence type="ECO:0000313" key="5">
    <source>
        <dbReference type="EMBL" id="MFC3290618.1"/>
    </source>
</evidence>
<dbReference type="InterPro" id="IPR013328">
    <property type="entry name" value="6PGD_dom2"/>
</dbReference>
<dbReference type="SUPFAM" id="SSF48179">
    <property type="entry name" value="6-phosphogluconate dehydrogenase C-terminal domain-like"/>
    <property type="match status" value="1"/>
</dbReference>
<proteinExistence type="predicted"/>
<dbReference type="SUPFAM" id="SSF51735">
    <property type="entry name" value="NAD(P)-binding Rossmann-fold domains"/>
    <property type="match status" value="1"/>
</dbReference>
<evidence type="ECO:0000259" key="4">
    <source>
        <dbReference type="Pfam" id="PF08125"/>
    </source>
</evidence>
<evidence type="ECO:0000256" key="1">
    <source>
        <dbReference type="ARBA" id="ARBA00023002"/>
    </source>
</evidence>
<dbReference type="InterPro" id="IPR008927">
    <property type="entry name" value="6-PGluconate_DH-like_C_sf"/>
</dbReference>
<protein>
    <submittedName>
        <fullName evidence="5">Mannitol dehydrogenase</fullName>
    </submittedName>
</protein>
<organism evidence="5 6">
    <name type="scientific">Modicisalibacter luteus</name>
    <dbReference type="NCBI Taxonomy" id="453962"/>
    <lineage>
        <taxon>Bacteria</taxon>
        <taxon>Pseudomonadati</taxon>
        <taxon>Pseudomonadota</taxon>
        <taxon>Gammaproteobacteria</taxon>
        <taxon>Oceanospirillales</taxon>
        <taxon>Halomonadaceae</taxon>
        <taxon>Modicisalibacter</taxon>
    </lineage>
</organism>
<gene>
    <name evidence="5" type="ORF">ACFOEI_00880</name>
</gene>
<dbReference type="InterPro" id="IPR013118">
    <property type="entry name" value="Mannitol_DH_C"/>
</dbReference>
<dbReference type="Gene3D" id="3.40.50.720">
    <property type="entry name" value="NAD(P)-binding Rossmann-like Domain"/>
    <property type="match status" value="1"/>
</dbReference>
<evidence type="ECO:0000313" key="6">
    <source>
        <dbReference type="Proteomes" id="UP001595640"/>
    </source>
</evidence>
<dbReference type="InterPro" id="IPR013131">
    <property type="entry name" value="Mannitol_DH_N"/>
</dbReference>
<dbReference type="Gene3D" id="1.10.1040.10">
    <property type="entry name" value="N-(1-d-carboxylethyl)-l-norvaline Dehydrogenase, domain 2"/>
    <property type="match status" value="1"/>
</dbReference>
<dbReference type="EMBL" id="JBHRUH010000003">
    <property type="protein sequence ID" value="MFC3290618.1"/>
    <property type="molecule type" value="Genomic_DNA"/>
</dbReference>
<sequence>MPRDIPAQASIIQFGTSRFLLGHVAAFVSASLAAGHSDQHILVVQTSSREEGKRKARALATQRTYPLHLRGRRDGRDIDERWTIDSVADGLIADEDWATLERHFVEHATHVVSNTGDAGYETSNDSCLAAVPSSFPGKLTKLLKARHAAGGAGLTLLPCELVSNNAQRLRELVVGLARRDYAGDTAFIDWLEAECRWANTLVDRIVSAALEPVGAVAEPYALWAIEDQPGLTLPCRHPDVMRVDDLTPYAMRKLHLLNLSHTFLVHRWRQAGLETQLAFVREAMAEPALFRALEQVIDSEVIPALATRLERHTLERYRDEVFERFSNPYLDHRLSDIAQNHAMKCQRRIQPVIDLAESAGIVTPSLIDVMRASEDYQ</sequence>
<dbReference type="PANTHER" id="PTHR30524">
    <property type="entry name" value="MANNITOL-1-PHOSPHATE 5-DEHYDROGENASE"/>
    <property type="match status" value="1"/>
</dbReference>
<evidence type="ECO:0000259" key="3">
    <source>
        <dbReference type="Pfam" id="PF01232"/>
    </source>
</evidence>
<feature type="domain" description="Mannitol dehydrogenase C-terminal" evidence="4">
    <location>
        <begin position="245"/>
        <end position="367"/>
    </location>
</feature>
<dbReference type="Pfam" id="PF01232">
    <property type="entry name" value="Mannitol_dh"/>
    <property type="match status" value="1"/>
</dbReference>
<reference evidence="6" key="1">
    <citation type="journal article" date="2019" name="Int. J. Syst. Evol. Microbiol.">
        <title>The Global Catalogue of Microorganisms (GCM) 10K type strain sequencing project: providing services to taxonomists for standard genome sequencing and annotation.</title>
        <authorList>
            <consortium name="The Broad Institute Genomics Platform"/>
            <consortium name="The Broad Institute Genome Sequencing Center for Infectious Disease"/>
            <person name="Wu L."/>
            <person name="Ma J."/>
        </authorList>
    </citation>
    <scope>NUCLEOTIDE SEQUENCE [LARGE SCALE GENOMIC DNA]</scope>
    <source>
        <strain evidence="6">KCTC 12847</strain>
    </source>
</reference>
<keyword evidence="6" id="KW-1185">Reference proteome</keyword>
<accession>A0ABV7LVF5</accession>
<evidence type="ECO:0000256" key="2">
    <source>
        <dbReference type="ARBA" id="ARBA00023027"/>
    </source>
</evidence>
<feature type="domain" description="Mannitol dehydrogenase N-terminal" evidence="3">
    <location>
        <begin position="10"/>
        <end position="228"/>
    </location>
</feature>